<comment type="caution">
    <text evidence="1">The sequence shown here is derived from an EMBL/GenBank/DDBJ whole genome shotgun (WGS) entry which is preliminary data.</text>
</comment>
<dbReference type="Proteomes" id="UP001186118">
    <property type="component" value="Unassembled WGS sequence"/>
</dbReference>
<dbReference type="EMBL" id="JAGQEX010000002">
    <property type="protein sequence ID" value="MDV5976210.1"/>
    <property type="molecule type" value="Genomic_DNA"/>
</dbReference>
<protein>
    <recommendedName>
        <fullName evidence="3">Transposase</fullName>
    </recommendedName>
</protein>
<proteinExistence type="predicted"/>
<evidence type="ECO:0000313" key="2">
    <source>
        <dbReference type="Proteomes" id="UP001186118"/>
    </source>
</evidence>
<dbReference type="AlphaFoldDB" id="A0AAE4Q7D7"/>
<reference evidence="1" key="1">
    <citation type="submission" date="2021-04" db="EMBL/GenBank/DDBJ databases">
        <title>Draft genomes of 20 S. canis strains.</title>
        <authorList>
            <person name="Pagnossin D."/>
            <person name="Weir W."/>
            <person name="Smith A."/>
            <person name="Ure R."/>
            <person name="Oravcova K."/>
        </authorList>
    </citation>
    <scope>NUCLEOTIDE SEQUENCE</scope>
    <source>
        <strain evidence="1">284</strain>
    </source>
</reference>
<sequence>MAVYDKQVASTMRVNGYRRIDTPERTVLFTFGEMIFSRNRWCKGKKTPYPVDEWLGFKKYMRYSPELLFQLVKLVSKMSYREVCRAGRHLTNLSPMRTYKSGHKNGRWRTHAR</sequence>
<accession>A0AAE4Q7D7</accession>
<name>A0AAE4Q7D7_STRCB</name>
<evidence type="ECO:0000313" key="1">
    <source>
        <dbReference type="EMBL" id="MDV5976210.1"/>
    </source>
</evidence>
<organism evidence="1 2">
    <name type="scientific">Streptococcus canis</name>
    <dbReference type="NCBI Taxonomy" id="1329"/>
    <lineage>
        <taxon>Bacteria</taxon>
        <taxon>Bacillati</taxon>
        <taxon>Bacillota</taxon>
        <taxon>Bacilli</taxon>
        <taxon>Lactobacillales</taxon>
        <taxon>Streptococcaceae</taxon>
        <taxon>Streptococcus</taxon>
    </lineage>
</organism>
<evidence type="ECO:0008006" key="3">
    <source>
        <dbReference type="Google" id="ProtNLM"/>
    </source>
</evidence>
<gene>
    <name evidence="1" type="ORF">KB584_01770</name>
</gene>